<evidence type="ECO:0008006" key="4">
    <source>
        <dbReference type="Google" id="ProtNLM"/>
    </source>
</evidence>
<evidence type="ECO:0000313" key="3">
    <source>
        <dbReference type="Proteomes" id="UP000230956"/>
    </source>
</evidence>
<proteinExistence type="predicted"/>
<name>A0A2M7T673_9ACTN</name>
<feature type="transmembrane region" description="Helical" evidence="1">
    <location>
        <begin position="239"/>
        <end position="263"/>
    </location>
</feature>
<keyword evidence="1" id="KW-0472">Membrane</keyword>
<comment type="caution">
    <text evidence="2">The sequence shown here is derived from an EMBL/GenBank/DDBJ whole genome shotgun (WGS) entry which is preliminary data.</text>
</comment>
<reference evidence="3" key="1">
    <citation type="submission" date="2017-09" db="EMBL/GenBank/DDBJ databases">
        <title>Depth-based differentiation of microbial function through sediment-hosted aquifers and enrichment of novel symbionts in the deep terrestrial subsurface.</title>
        <authorList>
            <person name="Probst A.J."/>
            <person name="Ladd B."/>
            <person name="Jarett J.K."/>
            <person name="Geller-Mcgrath D.E."/>
            <person name="Sieber C.M.K."/>
            <person name="Emerson J.B."/>
            <person name="Anantharaman K."/>
            <person name="Thomas B.C."/>
            <person name="Malmstrom R."/>
            <person name="Stieglmeier M."/>
            <person name="Klingl A."/>
            <person name="Woyke T."/>
            <person name="Ryan C.M."/>
            <person name="Banfield J.F."/>
        </authorList>
    </citation>
    <scope>NUCLEOTIDE SEQUENCE [LARGE SCALE GENOMIC DNA]</scope>
</reference>
<accession>A0A2M7T673</accession>
<evidence type="ECO:0000313" key="2">
    <source>
        <dbReference type="EMBL" id="PIZ36107.1"/>
    </source>
</evidence>
<feature type="transmembrane region" description="Helical" evidence="1">
    <location>
        <begin position="91"/>
        <end position="112"/>
    </location>
</feature>
<feature type="transmembrane region" description="Helical" evidence="1">
    <location>
        <begin position="6"/>
        <end position="30"/>
    </location>
</feature>
<keyword evidence="1" id="KW-1133">Transmembrane helix</keyword>
<protein>
    <recommendedName>
        <fullName evidence="4">Phospho-N-acetylmuramoyl-pentapeptide-transferase</fullName>
    </recommendedName>
</protein>
<dbReference type="RefSeq" id="WP_286977311.1">
    <property type="nucleotide sequence ID" value="NZ_PEXG01000054.1"/>
</dbReference>
<feature type="transmembrane region" description="Helical" evidence="1">
    <location>
        <begin position="191"/>
        <end position="219"/>
    </location>
</feature>
<evidence type="ECO:0000256" key="1">
    <source>
        <dbReference type="SAM" id="Phobius"/>
    </source>
</evidence>
<dbReference type="EMBL" id="PFNG01000214">
    <property type="protein sequence ID" value="PIZ36107.1"/>
    <property type="molecule type" value="Genomic_DNA"/>
</dbReference>
<dbReference type="Proteomes" id="UP000230956">
    <property type="component" value="Unassembled WGS sequence"/>
</dbReference>
<dbReference type="AlphaFoldDB" id="A0A2M7T673"/>
<gene>
    <name evidence="2" type="ORF">COY37_09145</name>
</gene>
<keyword evidence="1" id="KW-0812">Transmembrane</keyword>
<organism evidence="2 3">
    <name type="scientific">Candidatus Aquicultor secundus</name>
    <dbReference type="NCBI Taxonomy" id="1973895"/>
    <lineage>
        <taxon>Bacteria</taxon>
        <taxon>Bacillati</taxon>
        <taxon>Actinomycetota</taxon>
        <taxon>Candidatus Aquicultoria</taxon>
        <taxon>Candidatus Aquicultorales</taxon>
        <taxon>Candidatus Aquicultoraceae</taxon>
        <taxon>Candidatus Aquicultor</taxon>
    </lineage>
</organism>
<feature type="transmembrane region" description="Helical" evidence="1">
    <location>
        <begin position="51"/>
        <end position="71"/>
    </location>
</feature>
<sequence length="293" mass="30841">MVSAVLLYLWIIAHGVTAAIVSLVILPMVVGMLKESGAVKVNYRQKEVVNMAGILIILVWILLMAAAAIVPTAADMLGIFIPDGFVVSSDVAMPLTILILGAGLFGLVDDLLGTREYSGFRGHIGALFKGKLTTGALKAIGIPVVAVFASSLLSSEVLEIIGNALLIALCVNALNLLDLRPGRALKIYIPLQLFFIYAAGSAFGSSSAALAGIALVLIASDLKEEIMLGDTGSNILGGVLGFCLVATYGWNVKLPVIILLILLQVLTEKYSITAVVERVPILRAFDNLGRKAE</sequence>